<dbReference type="Pfam" id="PF22513">
    <property type="entry name" value="FitA-like_RHH"/>
    <property type="match status" value="1"/>
</dbReference>
<protein>
    <submittedName>
        <fullName evidence="2">TraY domain-containing protein</fullName>
    </submittedName>
</protein>
<evidence type="ECO:0000259" key="1">
    <source>
        <dbReference type="Pfam" id="PF22513"/>
    </source>
</evidence>
<gene>
    <name evidence="2" type="ORF">C7449_102319</name>
</gene>
<dbReference type="InterPro" id="IPR010985">
    <property type="entry name" value="Ribbon_hlx_hlx"/>
</dbReference>
<dbReference type="InterPro" id="IPR013321">
    <property type="entry name" value="Arc_rbn_hlx_hlx"/>
</dbReference>
<dbReference type="EMBL" id="PZZZ01000002">
    <property type="protein sequence ID" value="PTM97445.1"/>
    <property type="molecule type" value="Genomic_DNA"/>
</dbReference>
<proteinExistence type="predicted"/>
<evidence type="ECO:0000313" key="2">
    <source>
        <dbReference type="EMBL" id="PTM97445.1"/>
    </source>
</evidence>
<accession>A0A2T5BEM7</accession>
<evidence type="ECO:0000313" key="3">
    <source>
        <dbReference type="Proteomes" id="UP000241247"/>
    </source>
</evidence>
<dbReference type="Gene3D" id="1.10.1220.10">
    <property type="entry name" value="Met repressor-like"/>
    <property type="match status" value="1"/>
</dbReference>
<feature type="domain" description="Antitoxin FitA-like ribbon-helix-helix" evidence="1">
    <location>
        <begin position="4"/>
        <end position="39"/>
    </location>
</feature>
<name>A0A2T5BEM7_MYCDI</name>
<dbReference type="InterPro" id="IPR053853">
    <property type="entry name" value="FitA-like_RHH"/>
</dbReference>
<organism evidence="2 3">
    <name type="scientific">Mycoplana dimorpha</name>
    <dbReference type="NCBI Taxonomy" id="28320"/>
    <lineage>
        <taxon>Bacteria</taxon>
        <taxon>Pseudomonadati</taxon>
        <taxon>Pseudomonadota</taxon>
        <taxon>Alphaproteobacteria</taxon>
        <taxon>Hyphomicrobiales</taxon>
        <taxon>Rhizobiaceae</taxon>
        <taxon>Mycoplana</taxon>
    </lineage>
</organism>
<dbReference type="RefSeq" id="WP_108001724.1">
    <property type="nucleotide sequence ID" value="NZ_JBHEEX010000001.1"/>
</dbReference>
<sequence length="87" mass="9832">MSDLLLRGLDDALKCKLQEAAKRNGRSLSQEALALLRRVLLSTQGDQREMAGTHLRRILGEAHFEDDELQAIETFRKSPDRAPPSFE</sequence>
<dbReference type="OrthoDB" id="8083485at2"/>
<dbReference type="Proteomes" id="UP000241247">
    <property type="component" value="Unassembled WGS sequence"/>
</dbReference>
<keyword evidence="3" id="KW-1185">Reference proteome</keyword>
<dbReference type="GO" id="GO:0006355">
    <property type="term" value="P:regulation of DNA-templated transcription"/>
    <property type="evidence" value="ECO:0007669"/>
    <property type="project" value="InterPro"/>
</dbReference>
<comment type="caution">
    <text evidence="2">The sequence shown here is derived from an EMBL/GenBank/DDBJ whole genome shotgun (WGS) entry which is preliminary data.</text>
</comment>
<dbReference type="AlphaFoldDB" id="A0A2T5BEM7"/>
<dbReference type="SUPFAM" id="SSF47598">
    <property type="entry name" value="Ribbon-helix-helix"/>
    <property type="match status" value="1"/>
</dbReference>
<reference evidence="2 3" key="1">
    <citation type="submission" date="2018-04" db="EMBL/GenBank/DDBJ databases">
        <title>Genomic Encyclopedia of Type Strains, Phase IV (KMG-IV): sequencing the most valuable type-strain genomes for metagenomic binning, comparative biology and taxonomic classification.</title>
        <authorList>
            <person name="Goeker M."/>
        </authorList>
    </citation>
    <scope>NUCLEOTIDE SEQUENCE [LARGE SCALE GENOMIC DNA]</scope>
    <source>
        <strain evidence="2 3">DSM 7138</strain>
    </source>
</reference>